<dbReference type="EMBL" id="JXTI01000096">
    <property type="protein sequence ID" value="KWX12845.1"/>
    <property type="molecule type" value="Genomic_DNA"/>
</dbReference>
<accession>A0A132NRX5</accession>
<dbReference type="AlphaFoldDB" id="A0A132NRX5"/>
<feature type="region of interest" description="Disordered" evidence="2">
    <location>
        <begin position="1"/>
        <end position="85"/>
    </location>
</feature>
<evidence type="ECO:0000313" key="3">
    <source>
        <dbReference type="EMBL" id="KWX12845.1"/>
    </source>
</evidence>
<reference evidence="3 4" key="1">
    <citation type="journal article" date="2015" name="Mol. Biochem. Parasitol.">
        <title>Identification of polymorphic genes for use in assemblage B genotyping assays through comparative genomics of multiple assemblage B Giardia duodenalis isolates.</title>
        <authorList>
            <person name="Wielinga C."/>
            <person name="Thompson R.C."/>
            <person name="Monis P."/>
            <person name="Ryan U."/>
        </authorList>
    </citation>
    <scope>NUCLEOTIDE SEQUENCE [LARGE SCALE GENOMIC DNA]</scope>
    <source>
        <strain evidence="3 4">BAH15c1</strain>
    </source>
</reference>
<gene>
    <name evidence="3" type="ORF">QR46_3158</name>
</gene>
<feature type="compositionally biased region" description="Polar residues" evidence="2">
    <location>
        <begin position="54"/>
        <end position="68"/>
    </location>
</feature>
<sequence length="475" mass="51398">MSRGEASTGGGTRMPSSLEELLSSRGREEPPVSRDINTRIGALKARLTRASAASEGTTPLGRNQSAMPGSTADVRLSSPHGTSPHLAEPFHARASVGGVEPAYTASEIPRSSLSDAQYSEELYSARYNDRAASSSTIEVEMLRRRVAELENEVIVLKNENEALRNRLTIACTQSLCRSSTNQGATTTSHAPVSKQAMANATVSNIRPAALDMSDFERQWQAIEAGVSSCMDRTSLSDPPQVWSNTPNTAVSPSTGNYALARSHASAMSASRISATPPVWCNDAHRKSRKLNKEIEEALGNAISSSNAGLSFTNYGQTDRGSLGRQTQFPNPHTSTTKVALPTAGNCKEAVAPRLVGIDEDTDEPCIVWKRETASGLVPSGALSLEHITECLYGEHARTFRGWIIALRKDGEQRSIADLIDQWAALPPERLDLIPKIGHPNTIVLVSRTRALCFEIHHAEDYTVWVNYLVQKLNGL</sequence>
<keyword evidence="1" id="KW-0175">Coiled coil</keyword>
<name>A0A132NRX5_GIAIN</name>
<protein>
    <submittedName>
        <fullName evidence="3">Uncharacterized protein</fullName>
    </submittedName>
</protein>
<evidence type="ECO:0000313" key="4">
    <source>
        <dbReference type="Proteomes" id="UP000070089"/>
    </source>
</evidence>
<proteinExistence type="predicted"/>
<evidence type="ECO:0000256" key="2">
    <source>
        <dbReference type="SAM" id="MobiDB-lite"/>
    </source>
</evidence>
<feature type="region of interest" description="Disordered" evidence="2">
    <location>
        <begin position="318"/>
        <end position="338"/>
    </location>
</feature>
<evidence type="ECO:0000256" key="1">
    <source>
        <dbReference type="SAM" id="Coils"/>
    </source>
</evidence>
<dbReference type="OrthoDB" id="10254670at2759"/>
<dbReference type="Proteomes" id="UP000070089">
    <property type="component" value="Unassembled WGS sequence"/>
</dbReference>
<dbReference type="VEuPathDB" id="GiardiaDB:QR46_3158"/>
<feature type="compositionally biased region" description="Polar residues" evidence="2">
    <location>
        <begin position="318"/>
        <end position="337"/>
    </location>
</feature>
<feature type="coiled-coil region" evidence="1">
    <location>
        <begin position="132"/>
        <end position="166"/>
    </location>
</feature>
<comment type="caution">
    <text evidence="3">The sequence shown here is derived from an EMBL/GenBank/DDBJ whole genome shotgun (WGS) entry which is preliminary data.</text>
</comment>
<organism evidence="3 4">
    <name type="scientific">Giardia duodenalis assemblage B</name>
    <dbReference type="NCBI Taxonomy" id="1394984"/>
    <lineage>
        <taxon>Eukaryota</taxon>
        <taxon>Metamonada</taxon>
        <taxon>Diplomonadida</taxon>
        <taxon>Hexamitidae</taxon>
        <taxon>Giardiinae</taxon>
        <taxon>Giardia</taxon>
    </lineage>
</organism>